<dbReference type="AlphaFoldDB" id="G0A2Y5"/>
<keyword evidence="1" id="KW-0472">Membrane</keyword>
<protein>
    <recommendedName>
        <fullName evidence="4">HupE/UreJ protein</fullName>
    </recommendedName>
</protein>
<feature type="transmembrane region" description="Helical" evidence="1">
    <location>
        <begin position="12"/>
        <end position="34"/>
    </location>
</feature>
<name>G0A2Y5_METMM</name>
<evidence type="ECO:0000313" key="3">
    <source>
        <dbReference type="Proteomes" id="UP000008888"/>
    </source>
</evidence>
<feature type="transmembrane region" description="Helical" evidence="1">
    <location>
        <begin position="151"/>
        <end position="173"/>
    </location>
</feature>
<dbReference type="STRING" id="857087.Metme_4294"/>
<feature type="transmembrane region" description="Helical" evidence="1">
    <location>
        <begin position="128"/>
        <end position="145"/>
    </location>
</feature>
<proteinExistence type="predicted"/>
<dbReference type="HOGENOM" id="CLU_601046_0_0_6"/>
<feature type="transmembrane region" description="Helical" evidence="1">
    <location>
        <begin position="54"/>
        <end position="71"/>
    </location>
</feature>
<accession>G0A2Y5</accession>
<keyword evidence="3" id="KW-1185">Reference proteome</keyword>
<dbReference type="RefSeq" id="WP_013820859.1">
    <property type="nucleotide sequence ID" value="NC_015572.1"/>
</dbReference>
<reference evidence="2 3" key="1">
    <citation type="journal article" date="2011" name="J. Bacteriol.">
        <title>Complete Genome Sequence of the Aerobic Marine Methanotroph Methylomonas methanica MC09.</title>
        <authorList>
            <person name="Boden R."/>
            <person name="Cunliffe M."/>
            <person name="Scanlan J."/>
            <person name="Moussard H."/>
            <person name="Kits K.D."/>
            <person name="Klotz M.G."/>
            <person name="Jetten M.S."/>
            <person name="Vuilleumier S."/>
            <person name="Han J."/>
            <person name="Peters L."/>
            <person name="Mikhailova N."/>
            <person name="Teshima H."/>
            <person name="Tapia R."/>
            <person name="Kyrpides N."/>
            <person name="Ivanova N."/>
            <person name="Pagani I."/>
            <person name="Cheng J.F."/>
            <person name="Goodwin L."/>
            <person name="Han C."/>
            <person name="Hauser L."/>
            <person name="Land M.L."/>
            <person name="Lapidus A."/>
            <person name="Lucas S."/>
            <person name="Pitluck S."/>
            <person name="Woyke T."/>
            <person name="Stein L."/>
            <person name="Murrell J.C."/>
        </authorList>
    </citation>
    <scope>NUCLEOTIDE SEQUENCE [LARGE SCALE GENOMIC DNA]</scope>
    <source>
        <strain evidence="2 3">MC09</strain>
    </source>
</reference>
<evidence type="ECO:0008006" key="4">
    <source>
        <dbReference type="Google" id="ProtNLM"/>
    </source>
</evidence>
<dbReference type="Pfam" id="PF04955">
    <property type="entry name" value="HupE_UreJ"/>
    <property type="match status" value="1"/>
</dbReference>
<reference evidence="3" key="3">
    <citation type="submission" date="2011-05" db="EMBL/GenBank/DDBJ databases">
        <title>Complete sequence of Methylomonas methanica MC09.</title>
        <authorList>
            <consortium name="US DOE Joint Genome Institute"/>
            <person name="Lucas S."/>
            <person name="Han J."/>
            <person name="Lapidus A."/>
            <person name="Cheng J.-F."/>
            <person name="Goodwin L."/>
            <person name="Pitluck S."/>
            <person name="Peters L."/>
            <person name="Mikhailova N."/>
            <person name="Teshima H."/>
            <person name="Han C."/>
            <person name="Tapia R."/>
            <person name="Land M."/>
            <person name="Hauser L."/>
            <person name="Kyrpides N."/>
            <person name="Ivanova N."/>
            <person name="Pagani I."/>
            <person name="Stein L."/>
            <person name="Woyke T."/>
        </authorList>
    </citation>
    <scope>NUCLEOTIDE SEQUENCE [LARGE SCALE GENOMIC DNA]</scope>
    <source>
        <strain evidence="3">MC09</strain>
    </source>
</reference>
<dbReference type="InterPro" id="IPR007038">
    <property type="entry name" value="HupE_UreJ"/>
</dbReference>
<dbReference type="eggNOG" id="COG2370">
    <property type="taxonomic scope" value="Bacteria"/>
</dbReference>
<keyword evidence="1" id="KW-1133">Transmembrane helix</keyword>
<evidence type="ECO:0000256" key="1">
    <source>
        <dbReference type="SAM" id="Phobius"/>
    </source>
</evidence>
<feature type="transmembrane region" description="Helical" evidence="1">
    <location>
        <begin position="104"/>
        <end position="121"/>
    </location>
</feature>
<reference key="2">
    <citation type="submission" date="2011-05" db="EMBL/GenBank/DDBJ databases">
        <title>Complete genome sequence of the aerobic marine methanotroph Methylomonas methanica MC09.</title>
        <authorList>
            <person name="Boden R."/>
            <person name="Cunliffe M."/>
            <person name="Scanlan J."/>
            <person name="Moussard H."/>
            <person name="Kits K.D."/>
            <person name="Klotz M."/>
            <person name="Jetten M."/>
            <person name="Vuilleumier S."/>
            <person name="Han J."/>
            <person name="Peters L."/>
            <person name="Mikhailova N."/>
            <person name="Teshima H."/>
            <person name="Tapia R."/>
            <person name="Kyrpides N."/>
            <person name="Ivanova N."/>
            <person name="Pagani I."/>
            <person name="Cheng J.-F."/>
            <person name="Goodwin L."/>
            <person name="Han C."/>
            <person name="Hauser L."/>
            <person name="Land M."/>
            <person name="Lapidus A."/>
            <person name="Lucas S."/>
            <person name="Pitluck S."/>
            <person name="Woyke T."/>
            <person name="Stein L.Y."/>
            <person name="Murrell C."/>
        </authorList>
    </citation>
    <scope>NUCLEOTIDE SEQUENCE</scope>
    <source>
        <strain>MC09</strain>
    </source>
</reference>
<evidence type="ECO:0000313" key="2">
    <source>
        <dbReference type="EMBL" id="AEG02644.1"/>
    </source>
</evidence>
<sequence>MQAKRTGKSTDLAFGPSKLLLSFCIQPLLLLAFLSKQFFNFDLIGLSHGFTHPLMGWDHLLTMLAVGIWAAQLRGKAIWMLPLAFVGVMSLGGLAGAAGLSIPSVEGIILLSCAVFSLLITHKVRFNAKINVMIVAFFAFFHGFAHGQEISASASLISYTVGFMLATLLLHGAGILAAKLVIFSITCLLTALFSGSAIAKTTDSSSEDSKKVVSRHSQSTAEAWFGSGQTDDIHAYFSFVKDRLRSENCVSQGGCTDLAAGPMADASRRFVKAPPEQRSGKLKMFAGEAACLPGKPAPLDVLGDRQVTALIYPADSPPLGLDFKRYFPDINHTPGTHLLSNGVGLTSPPLAMLPFPQINSPLSSSPISSIEESHLQSILAAINLRKSRFGFVCRDRAPDLTTPLYSRPAISGLFDAFTNLVPQDRAPRRIQRVAALNLSALYRLQLTDYRFESSA</sequence>
<feature type="transmembrane region" description="Helical" evidence="1">
    <location>
        <begin position="180"/>
        <end position="199"/>
    </location>
</feature>
<organism evidence="2 3">
    <name type="scientific">Methylomonas methanica (strain DSM 25384 / MC09)</name>
    <dbReference type="NCBI Taxonomy" id="857087"/>
    <lineage>
        <taxon>Bacteria</taxon>
        <taxon>Pseudomonadati</taxon>
        <taxon>Pseudomonadota</taxon>
        <taxon>Gammaproteobacteria</taxon>
        <taxon>Methylococcales</taxon>
        <taxon>Methylococcaceae</taxon>
        <taxon>Methylomonas</taxon>
    </lineage>
</organism>
<dbReference type="OrthoDB" id="9808192at2"/>
<dbReference type="KEGG" id="mmt:Metme_4294"/>
<keyword evidence="1" id="KW-0812">Transmembrane</keyword>
<dbReference type="Proteomes" id="UP000008888">
    <property type="component" value="Chromosome"/>
</dbReference>
<dbReference type="EMBL" id="CP002738">
    <property type="protein sequence ID" value="AEG02644.1"/>
    <property type="molecule type" value="Genomic_DNA"/>
</dbReference>
<feature type="transmembrane region" description="Helical" evidence="1">
    <location>
        <begin position="78"/>
        <end position="98"/>
    </location>
</feature>
<gene>
    <name evidence="2" type="ordered locus">Metme_4294</name>
</gene>